<dbReference type="PhylomeDB" id="E9GQ57"/>
<proteinExistence type="predicted"/>
<protein>
    <submittedName>
        <fullName evidence="1">Uncharacterized protein</fullName>
    </submittedName>
</protein>
<dbReference type="HOGENOM" id="CLU_033846_0_0_1"/>
<organism evidence="1 2">
    <name type="scientific">Daphnia pulex</name>
    <name type="common">Water flea</name>
    <dbReference type="NCBI Taxonomy" id="6669"/>
    <lineage>
        <taxon>Eukaryota</taxon>
        <taxon>Metazoa</taxon>
        <taxon>Ecdysozoa</taxon>
        <taxon>Arthropoda</taxon>
        <taxon>Crustacea</taxon>
        <taxon>Branchiopoda</taxon>
        <taxon>Diplostraca</taxon>
        <taxon>Cladocera</taxon>
        <taxon>Anomopoda</taxon>
        <taxon>Daphniidae</taxon>
        <taxon>Daphnia</taxon>
    </lineage>
</organism>
<dbReference type="EMBL" id="GL732558">
    <property type="protein sequence ID" value="EFX78225.1"/>
    <property type="molecule type" value="Genomic_DNA"/>
</dbReference>
<dbReference type="GO" id="GO:0043161">
    <property type="term" value="P:proteasome-mediated ubiquitin-dependent protein catabolic process"/>
    <property type="evidence" value="ECO:0000318"/>
    <property type="project" value="GO_Central"/>
</dbReference>
<dbReference type="InterPro" id="IPR036770">
    <property type="entry name" value="Ankyrin_rpt-contain_sf"/>
</dbReference>
<dbReference type="OrthoDB" id="6112733at2759"/>
<dbReference type="GO" id="GO:1990756">
    <property type="term" value="F:ubiquitin-like ligase-substrate adaptor activity"/>
    <property type="evidence" value="ECO:0000318"/>
    <property type="project" value="GO_Central"/>
</dbReference>
<evidence type="ECO:0000313" key="2">
    <source>
        <dbReference type="Proteomes" id="UP000000305"/>
    </source>
</evidence>
<reference evidence="1 2" key="1">
    <citation type="journal article" date="2011" name="Science">
        <title>The ecoresponsive genome of Daphnia pulex.</title>
        <authorList>
            <person name="Colbourne J.K."/>
            <person name="Pfrender M.E."/>
            <person name="Gilbert D."/>
            <person name="Thomas W.K."/>
            <person name="Tucker A."/>
            <person name="Oakley T.H."/>
            <person name="Tokishita S."/>
            <person name="Aerts A."/>
            <person name="Arnold G.J."/>
            <person name="Basu M.K."/>
            <person name="Bauer D.J."/>
            <person name="Caceres C.E."/>
            <person name="Carmel L."/>
            <person name="Casola C."/>
            <person name="Choi J.H."/>
            <person name="Detter J.C."/>
            <person name="Dong Q."/>
            <person name="Dusheyko S."/>
            <person name="Eads B.D."/>
            <person name="Frohlich T."/>
            <person name="Geiler-Samerotte K.A."/>
            <person name="Gerlach D."/>
            <person name="Hatcher P."/>
            <person name="Jogdeo S."/>
            <person name="Krijgsveld J."/>
            <person name="Kriventseva E.V."/>
            <person name="Kultz D."/>
            <person name="Laforsch C."/>
            <person name="Lindquist E."/>
            <person name="Lopez J."/>
            <person name="Manak J.R."/>
            <person name="Muller J."/>
            <person name="Pangilinan J."/>
            <person name="Patwardhan R.P."/>
            <person name="Pitluck S."/>
            <person name="Pritham E.J."/>
            <person name="Rechtsteiner A."/>
            <person name="Rho M."/>
            <person name="Rogozin I.B."/>
            <person name="Sakarya O."/>
            <person name="Salamov A."/>
            <person name="Schaack S."/>
            <person name="Shapiro H."/>
            <person name="Shiga Y."/>
            <person name="Skalitzky C."/>
            <person name="Smith Z."/>
            <person name="Souvorov A."/>
            <person name="Sung W."/>
            <person name="Tang Z."/>
            <person name="Tsuchiya D."/>
            <person name="Tu H."/>
            <person name="Vos H."/>
            <person name="Wang M."/>
            <person name="Wolf Y.I."/>
            <person name="Yamagata H."/>
            <person name="Yamada T."/>
            <person name="Ye Y."/>
            <person name="Shaw J.R."/>
            <person name="Andrews J."/>
            <person name="Crease T.J."/>
            <person name="Tang H."/>
            <person name="Lucas S.M."/>
            <person name="Robertson H.M."/>
            <person name="Bork P."/>
            <person name="Koonin E.V."/>
            <person name="Zdobnov E.M."/>
            <person name="Grigoriev I.V."/>
            <person name="Lynch M."/>
            <person name="Boore J.L."/>
        </authorList>
    </citation>
    <scope>NUCLEOTIDE SEQUENCE [LARGE SCALE GENOMIC DNA]</scope>
</reference>
<keyword evidence="2" id="KW-1185">Reference proteome</keyword>
<dbReference type="GO" id="GO:0000151">
    <property type="term" value="C:ubiquitin ligase complex"/>
    <property type="evidence" value="ECO:0000318"/>
    <property type="project" value="GO_Central"/>
</dbReference>
<dbReference type="Gene3D" id="1.25.40.20">
    <property type="entry name" value="Ankyrin repeat-containing domain"/>
    <property type="match status" value="1"/>
</dbReference>
<gene>
    <name evidence="1" type="ORF">DAPPUDRAFT_320746</name>
</gene>
<name>E9GQ57_DAPPU</name>
<sequence>MAKQISVQDFIFEAITNKQLPELKKLFGKFDKAGQMEYLRKRNQLGETALAVAIKLKHYEMIEWLVKLIKDCVSRRLCRSLCLPTFCQIRINQISVVEMMDYLLDPWLLEPRKDELSWLEFLFYSVRISSVTQKEKAHLFELIGSAFIFYQASKKSRKIGNIYRCDRGIECWKSAIGVRKSRLGRPAIPKIPYELSDTARKAFGVNSTEWSGLEEMEQFEREAFSISDSGWPVWKIESSDWYFQLQVQALLVTQRIACQVNSGRAASPNYFYLNHLIRLGWECNKRKHFDQAISICFLVLEQSAGLNPTTVSPKCTNIFIETFDLLANCFKNTKESTGTISKELSVANILSALKYCIDIAHLLPVSSAENKDRNRRKVKLLSVYDFVLFLSDLQLSKMEHQQLEENLSLYVRHVVHRGSCQLLHSAVNQAIWYHEIVSQNVIQLLFSVGVNPNATNKKGKTPLHVLAESWNWTRLSSSDWDQFPEREFSILFRSIVNAGGHLDQATPSGQTVLSILKEIRAKHSLLVIPFDPYLDSLVNVVLPLSCYCATAIRRNGIAYEDELQLPRRLHSFVRRHSALKG</sequence>
<evidence type="ECO:0000313" key="1">
    <source>
        <dbReference type="EMBL" id="EFX78225.1"/>
    </source>
</evidence>
<dbReference type="AlphaFoldDB" id="E9GQ57"/>
<dbReference type="SUPFAM" id="SSF48403">
    <property type="entry name" value="Ankyrin repeat"/>
    <property type="match status" value="1"/>
</dbReference>
<dbReference type="KEGG" id="dpx:DAPPUDRAFT_320746"/>
<dbReference type="Proteomes" id="UP000000305">
    <property type="component" value="Unassembled WGS sequence"/>
</dbReference>
<accession>E9GQ57</accession>
<dbReference type="InParanoid" id="E9GQ57"/>